<comment type="subcellular location">
    <subcellularLocation>
        <location evidence="1">Cell membrane</location>
        <topology evidence="1">Multi-pass membrane protein</topology>
    </subcellularLocation>
</comment>
<protein>
    <submittedName>
        <fullName evidence="12">ATP-binding cassette domain-containing protein</fullName>
    </submittedName>
</protein>
<dbReference type="GO" id="GO:0015421">
    <property type="term" value="F:ABC-type oligopeptide transporter activity"/>
    <property type="evidence" value="ECO:0007669"/>
    <property type="project" value="TreeGrafter"/>
</dbReference>
<dbReference type="Gene3D" id="3.40.50.300">
    <property type="entry name" value="P-loop containing nucleotide triphosphate hydrolases"/>
    <property type="match status" value="1"/>
</dbReference>
<evidence type="ECO:0000256" key="3">
    <source>
        <dbReference type="ARBA" id="ARBA00022475"/>
    </source>
</evidence>
<evidence type="ECO:0000256" key="1">
    <source>
        <dbReference type="ARBA" id="ARBA00004651"/>
    </source>
</evidence>
<dbReference type="InterPro" id="IPR003593">
    <property type="entry name" value="AAA+_ATPase"/>
</dbReference>
<proteinExistence type="predicted"/>
<dbReference type="PROSITE" id="PS50929">
    <property type="entry name" value="ABC_TM1F"/>
    <property type="match status" value="1"/>
</dbReference>
<comment type="caution">
    <text evidence="12">The sequence shown here is derived from an EMBL/GenBank/DDBJ whole genome shotgun (WGS) entry which is preliminary data.</text>
</comment>
<dbReference type="SMART" id="SM00382">
    <property type="entry name" value="AAA"/>
    <property type="match status" value="1"/>
</dbReference>
<name>A0A6N8CSP7_9BACI</name>
<evidence type="ECO:0000256" key="6">
    <source>
        <dbReference type="ARBA" id="ARBA00022840"/>
    </source>
</evidence>
<dbReference type="GO" id="GO:0005524">
    <property type="term" value="F:ATP binding"/>
    <property type="evidence" value="ECO:0007669"/>
    <property type="project" value="UniProtKB-KW"/>
</dbReference>
<feature type="transmembrane region" description="Helical" evidence="9">
    <location>
        <begin position="18"/>
        <end position="39"/>
    </location>
</feature>
<keyword evidence="8 9" id="KW-0472">Membrane</keyword>
<organism evidence="12 13">
    <name type="scientific">Terrilactibacillus tamarindi</name>
    <dbReference type="NCBI Taxonomy" id="2599694"/>
    <lineage>
        <taxon>Bacteria</taxon>
        <taxon>Bacillati</taxon>
        <taxon>Bacillota</taxon>
        <taxon>Bacilli</taxon>
        <taxon>Bacillales</taxon>
        <taxon>Bacillaceae</taxon>
        <taxon>Terrilactibacillus</taxon>
    </lineage>
</organism>
<dbReference type="Pfam" id="PF00005">
    <property type="entry name" value="ABC_tran"/>
    <property type="match status" value="1"/>
</dbReference>
<dbReference type="InterPro" id="IPR027417">
    <property type="entry name" value="P-loop_NTPase"/>
</dbReference>
<evidence type="ECO:0000256" key="9">
    <source>
        <dbReference type="SAM" id="Phobius"/>
    </source>
</evidence>
<reference evidence="12 13" key="1">
    <citation type="submission" date="2019-11" db="EMBL/GenBank/DDBJ databases">
        <title>Terrilactibacillus tamarindus sp. nov. BCM23-1 isolated from bark of Tamarindus indica.</title>
        <authorList>
            <person name="Kingkaew E."/>
            <person name="Tanasupawat S."/>
        </authorList>
    </citation>
    <scope>NUCLEOTIDE SEQUENCE [LARGE SCALE GENOMIC DNA]</scope>
    <source>
        <strain evidence="12 13">BCM23-1</strain>
    </source>
</reference>
<keyword evidence="5" id="KW-0547">Nucleotide-binding</keyword>
<dbReference type="PANTHER" id="PTHR43394">
    <property type="entry name" value="ATP-DEPENDENT PERMEASE MDL1, MITOCHONDRIAL"/>
    <property type="match status" value="1"/>
</dbReference>
<evidence type="ECO:0000256" key="2">
    <source>
        <dbReference type="ARBA" id="ARBA00022448"/>
    </source>
</evidence>
<evidence type="ECO:0000256" key="5">
    <source>
        <dbReference type="ARBA" id="ARBA00022741"/>
    </source>
</evidence>
<keyword evidence="13" id="KW-1185">Reference proteome</keyword>
<keyword evidence="2" id="KW-0813">Transport</keyword>
<dbReference type="Proteomes" id="UP000440978">
    <property type="component" value="Unassembled WGS sequence"/>
</dbReference>
<evidence type="ECO:0000313" key="13">
    <source>
        <dbReference type="Proteomes" id="UP000440978"/>
    </source>
</evidence>
<keyword evidence="7 9" id="KW-1133">Transmembrane helix</keyword>
<evidence type="ECO:0000256" key="4">
    <source>
        <dbReference type="ARBA" id="ARBA00022692"/>
    </source>
</evidence>
<dbReference type="SUPFAM" id="SSF90123">
    <property type="entry name" value="ABC transporter transmembrane region"/>
    <property type="match status" value="1"/>
</dbReference>
<dbReference type="PROSITE" id="PS50893">
    <property type="entry name" value="ABC_TRANSPORTER_2"/>
    <property type="match status" value="1"/>
</dbReference>
<dbReference type="PANTHER" id="PTHR43394:SF1">
    <property type="entry name" value="ATP-BINDING CASSETTE SUB-FAMILY B MEMBER 10, MITOCHONDRIAL"/>
    <property type="match status" value="1"/>
</dbReference>
<dbReference type="InterPro" id="IPR017871">
    <property type="entry name" value="ABC_transporter-like_CS"/>
</dbReference>
<dbReference type="EMBL" id="WNHB01000026">
    <property type="protein sequence ID" value="MTT33071.1"/>
    <property type="molecule type" value="Genomic_DNA"/>
</dbReference>
<dbReference type="CDD" id="cd18541">
    <property type="entry name" value="ABC_6TM_TmrB_like"/>
    <property type="match status" value="1"/>
</dbReference>
<dbReference type="InterPro" id="IPR036640">
    <property type="entry name" value="ABC1_TM_sf"/>
</dbReference>
<dbReference type="GO" id="GO:0016887">
    <property type="term" value="F:ATP hydrolysis activity"/>
    <property type="evidence" value="ECO:0007669"/>
    <property type="project" value="InterPro"/>
</dbReference>
<feature type="transmembrane region" description="Helical" evidence="9">
    <location>
        <begin position="280"/>
        <end position="301"/>
    </location>
</feature>
<keyword evidence="4 9" id="KW-0812">Transmembrane</keyword>
<sequence length="585" mass="65393">MRIFLDLWWFFKKEKWRYIGGIITLCLSSLLAMIPPYLIGVIVDDIRTRTLTPIQLIKWLVLLAVIGVMYYIVSFIWRQFIFGASLRLSKLMRDRLYAHFTKLSPNFYHNSRIGDLMAHATNDVTAVEDAAGDGVFTLVDSLVMGALVIISMASLISWKLTIIALIPMPIIGIMTRYYGSLLHKRFHKAQEAFSNLNDKVQESISGTRVIKAFGQQEVQKDIFKLESDDVVKKNFAVAKVDALFDPTITFVVVICYFLALTFGSMFVVHGSMTIGGLTSFTLYLGQLVWPMLAFGFLFNIVERGSASYDRIVKLLAIQPDIVDRAGASKNVPSGEVTYHIHQFVYQESESPALKDIRFTIKQGQTLGVVGKTGSGKTTLLKAMIREFDCREGDITIGGRSIYDMTLSALRGAIGYVPQDHFLFSATIGENIAFAKPGASKEEIEHAAKLAHIHADIIRFEEGYDTLVGERGVTLSGGQKQRISIARALIIDPEILILDDSLSAVDAQTEEAILTNLKENRKNKTTFISAHRLSAIEHADLILVLEDGKIVERGTHEELMKDKGWYAEMYQNQQLESLVEEGGKIS</sequence>
<dbReference type="SUPFAM" id="SSF52540">
    <property type="entry name" value="P-loop containing nucleoside triphosphate hydrolases"/>
    <property type="match status" value="1"/>
</dbReference>
<evidence type="ECO:0000256" key="8">
    <source>
        <dbReference type="ARBA" id="ARBA00023136"/>
    </source>
</evidence>
<keyword evidence="6 12" id="KW-0067">ATP-binding</keyword>
<keyword evidence="3" id="KW-1003">Cell membrane</keyword>
<evidence type="ECO:0000259" key="10">
    <source>
        <dbReference type="PROSITE" id="PS50893"/>
    </source>
</evidence>
<dbReference type="RefSeq" id="WP_155220863.1">
    <property type="nucleotide sequence ID" value="NZ_WNHB01000026.1"/>
</dbReference>
<dbReference type="Pfam" id="PF00664">
    <property type="entry name" value="ABC_membrane"/>
    <property type="match status" value="1"/>
</dbReference>
<dbReference type="GO" id="GO:0005886">
    <property type="term" value="C:plasma membrane"/>
    <property type="evidence" value="ECO:0007669"/>
    <property type="project" value="UniProtKB-SubCell"/>
</dbReference>
<dbReference type="Gene3D" id="1.20.1560.10">
    <property type="entry name" value="ABC transporter type 1, transmembrane domain"/>
    <property type="match status" value="1"/>
</dbReference>
<dbReference type="FunFam" id="1.20.1560.10:FF:000011">
    <property type="entry name" value="Multidrug ABC transporter ATP-binding protein"/>
    <property type="match status" value="1"/>
</dbReference>
<evidence type="ECO:0000256" key="7">
    <source>
        <dbReference type="ARBA" id="ARBA00022989"/>
    </source>
</evidence>
<accession>A0A6N8CSP7</accession>
<gene>
    <name evidence="12" type="ORF">GMB86_13745</name>
</gene>
<dbReference type="PROSITE" id="PS00211">
    <property type="entry name" value="ABC_TRANSPORTER_1"/>
    <property type="match status" value="1"/>
</dbReference>
<feature type="transmembrane region" description="Helical" evidence="9">
    <location>
        <begin position="59"/>
        <end position="77"/>
    </location>
</feature>
<feature type="transmembrane region" description="Helical" evidence="9">
    <location>
        <begin position="135"/>
        <end position="156"/>
    </location>
</feature>
<dbReference type="OrthoDB" id="9770415at2"/>
<dbReference type="InterPro" id="IPR039421">
    <property type="entry name" value="Type_1_exporter"/>
</dbReference>
<evidence type="ECO:0000259" key="11">
    <source>
        <dbReference type="PROSITE" id="PS50929"/>
    </source>
</evidence>
<feature type="domain" description="ABC transporter" evidence="10">
    <location>
        <begin position="338"/>
        <end position="571"/>
    </location>
</feature>
<feature type="transmembrane region" description="Helical" evidence="9">
    <location>
        <begin position="248"/>
        <end position="268"/>
    </location>
</feature>
<dbReference type="InterPro" id="IPR011527">
    <property type="entry name" value="ABC1_TM_dom"/>
</dbReference>
<dbReference type="FunFam" id="3.40.50.300:FF:000221">
    <property type="entry name" value="Multidrug ABC transporter ATP-binding protein"/>
    <property type="match status" value="1"/>
</dbReference>
<dbReference type="AlphaFoldDB" id="A0A6N8CSP7"/>
<feature type="domain" description="ABC transmembrane type-1" evidence="11">
    <location>
        <begin position="19"/>
        <end position="303"/>
    </location>
</feature>
<dbReference type="InterPro" id="IPR003439">
    <property type="entry name" value="ABC_transporter-like_ATP-bd"/>
</dbReference>
<feature type="transmembrane region" description="Helical" evidence="9">
    <location>
        <begin position="162"/>
        <end position="179"/>
    </location>
</feature>
<evidence type="ECO:0000313" key="12">
    <source>
        <dbReference type="EMBL" id="MTT33071.1"/>
    </source>
</evidence>